<proteinExistence type="predicted"/>
<reference evidence="2" key="2">
    <citation type="submission" date="2022-01" db="EMBL/GenBank/DDBJ databases">
        <authorList>
            <person name="Yamashiro T."/>
            <person name="Shiraishi A."/>
            <person name="Satake H."/>
            <person name="Nakayama K."/>
        </authorList>
    </citation>
    <scope>NUCLEOTIDE SEQUENCE</scope>
</reference>
<dbReference type="Proteomes" id="UP001151760">
    <property type="component" value="Unassembled WGS sequence"/>
</dbReference>
<evidence type="ECO:0000313" key="3">
    <source>
        <dbReference type="Proteomes" id="UP001151760"/>
    </source>
</evidence>
<accession>A0ABQ5G510</accession>
<feature type="compositionally biased region" description="Acidic residues" evidence="1">
    <location>
        <begin position="126"/>
        <end position="151"/>
    </location>
</feature>
<name>A0ABQ5G510_9ASTR</name>
<gene>
    <name evidence="2" type="ORF">Tco_1030016</name>
</gene>
<sequence length="272" mass="29164">MIGKQLRFRISTQADRAQSSRVPVPLPEDPYEAIRQAYLVGTDTDTPPICHVAESEGSDTSGARSMSSDSTVPLLPDHLLTHTIPTLVPIIRRTARMAVCIPPRMSLGVSASMAEVTAMSDSSFRDDEEEDEEMEEGSDSDSVGEDTEDEGPTAKDKDPPTGDEGLATGDEGPYMGGESLILGGDEAVPRGQQQATSIAETAMGEPLGLGYRALRRMPSVFEVGQSSGYVPESERLEIVLALQQPTLTTWMNQEDGIVYIDVLAYPPPAPPA</sequence>
<dbReference type="EMBL" id="BQNB010018104">
    <property type="protein sequence ID" value="GJT70730.1"/>
    <property type="molecule type" value="Genomic_DNA"/>
</dbReference>
<comment type="caution">
    <text evidence="2">The sequence shown here is derived from an EMBL/GenBank/DDBJ whole genome shotgun (WGS) entry which is preliminary data.</text>
</comment>
<protein>
    <submittedName>
        <fullName evidence="2">Uncharacterized protein</fullName>
    </submittedName>
</protein>
<evidence type="ECO:0000313" key="2">
    <source>
        <dbReference type="EMBL" id="GJT70730.1"/>
    </source>
</evidence>
<reference evidence="2" key="1">
    <citation type="journal article" date="2022" name="Int. J. Mol. Sci.">
        <title>Draft Genome of Tanacetum Coccineum: Genomic Comparison of Closely Related Tanacetum-Family Plants.</title>
        <authorList>
            <person name="Yamashiro T."/>
            <person name="Shiraishi A."/>
            <person name="Nakayama K."/>
            <person name="Satake H."/>
        </authorList>
    </citation>
    <scope>NUCLEOTIDE SEQUENCE</scope>
</reference>
<evidence type="ECO:0000256" key="1">
    <source>
        <dbReference type="SAM" id="MobiDB-lite"/>
    </source>
</evidence>
<organism evidence="2 3">
    <name type="scientific">Tanacetum coccineum</name>
    <dbReference type="NCBI Taxonomy" id="301880"/>
    <lineage>
        <taxon>Eukaryota</taxon>
        <taxon>Viridiplantae</taxon>
        <taxon>Streptophyta</taxon>
        <taxon>Embryophyta</taxon>
        <taxon>Tracheophyta</taxon>
        <taxon>Spermatophyta</taxon>
        <taxon>Magnoliopsida</taxon>
        <taxon>eudicotyledons</taxon>
        <taxon>Gunneridae</taxon>
        <taxon>Pentapetalae</taxon>
        <taxon>asterids</taxon>
        <taxon>campanulids</taxon>
        <taxon>Asterales</taxon>
        <taxon>Asteraceae</taxon>
        <taxon>Asteroideae</taxon>
        <taxon>Anthemideae</taxon>
        <taxon>Anthemidinae</taxon>
        <taxon>Tanacetum</taxon>
    </lineage>
</organism>
<feature type="region of interest" description="Disordered" evidence="1">
    <location>
        <begin position="118"/>
        <end position="184"/>
    </location>
</feature>
<keyword evidence="3" id="KW-1185">Reference proteome</keyword>